<evidence type="ECO:0000313" key="1">
    <source>
        <dbReference type="EMBL" id="RSZ32033.1"/>
    </source>
</evidence>
<dbReference type="InterPro" id="IPR015946">
    <property type="entry name" value="KH_dom-like_a/b"/>
</dbReference>
<reference evidence="1 2" key="1">
    <citation type="submission" date="2018-12" db="EMBL/GenBank/DDBJ databases">
        <title>The genome sequences of strain 502.</title>
        <authorList>
            <person name="Gao J."/>
            <person name="Sun J."/>
        </authorList>
    </citation>
    <scope>NUCLEOTIDE SEQUENCE [LARGE SCALE GENOMIC DNA]</scope>
    <source>
        <strain evidence="1 2">502</strain>
    </source>
</reference>
<dbReference type="RefSeq" id="WP_125966187.1">
    <property type="nucleotide sequence ID" value="NZ_RXFQ01000014.1"/>
</dbReference>
<dbReference type="Gene3D" id="3.30.300.20">
    <property type="match status" value="1"/>
</dbReference>
<gene>
    <name evidence="1" type="ORF">EJO66_22560</name>
</gene>
<comment type="caution">
    <text evidence="1">The sequence shown here is derived from an EMBL/GenBank/DDBJ whole genome shotgun (WGS) entry which is preliminary data.</text>
</comment>
<dbReference type="InterPro" id="IPR003718">
    <property type="entry name" value="OsmC/Ohr_fam"/>
</dbReference>
<protein>
    <submittedName>
        <fullName evidence="1">OsmC family peroxiredoxin</fullName>
    </submittedName>
</protein>
<dbReference type="Pfam" id="PF02566">
    <property type="entry name" value="OsmC"/>
    <property type="match status" value="1"/>
</dbReference>
<evidence type="ECO:0000313" key="2">
    <source>
        <dbReference type="Proteomes" id="UP000271137"/>
    </source>
</evidence>
<dbReference type="EMBL" id="RXFQ01000014">
    <property type="protein sequence ID" value="RSZ32033.1"/>
    <property type="molecule type" value="Genomic_DNA"/>
</dbReference>
<dbReference type="Proteomes" id="UP000271137">
    <property type="component" value="Unassembled WGS sequence"/>
</dbReference>
<proteinExistence type="predicted"/>
<dbReference type="SUPFAM" id="SSF82784">
    <property type="entry name" value="OsmC-like"/>
    <property type="match status" value="1"/>
</dbReference>
<sequence>MNPEIQSTVALAWQDGYRFAVDFGQPGAAALLTDVEPPLGTGAGPDSEQLLVAAVANCLSSSLLFSLRKFRNEAVPMRTTADAALSRNAQGRLRVAGIEVAIRLGVAASTLRQLDRALAQFEDFCVVTQSVRAAIPVEVRVLDDSGALLTG</sequence>
<dbReference type="InterPro" id="IPR036102">
    <property type="entry name" value="OsmC/Ohrsf"/>
</dbReference>
<organism evidence="1 2">
    <name type="scientific">Variovorax beijingensis</name>
    <dbReference type="NCBI Taxonomy" id="2496117"/>
    <lineage>
        <taxon>Bacteria</taxon>
        <taxon>Pseudomonadati</taxon>
        <taxon>Pseudomonadota</taxon>
        <taxon>Betaproteobacteria</taxon>
        <taxon>Burkholderiales</taxon>
        <taxon>Comamonadaceae</taxon>
        <taxon>Variovorax</taxon>
    </lineage>
</organism>
<keyword evidence="2" id="KW-1185">Reference proteome</keyword>
<name>A0ABY0A1P5_9BURK</name>
<accession>A0ABY0A1P5</accession>